<dbReference type="EMBL" id="LIAE01008407">
    <property type="protein sequence ID" value="PAV74130.1"/>
    <property type="molecule type" value="Genomic_DNA"/>
</dbReference>
<keyword evidence="3" id="KW-1185">Reference proteome</keyword>
<feature type="compositionally biased region" description="Basic residues" evidence="1">
    <location>
        <begin position="337"/>
        <end position="350"/>
    </location>
</feature>
<evidence type="ECO:0000256" key="1">
    <source>
        <dbReference type="SAM" id="MobiDB-lite"/>
    </source>
</evidence>
<gene>
    <name evidence="2" type="ORF">WR25_09724</name>
</gene>
<reference evidence="2 3" key="1">
    <citation type="journal article" date="2017" name="Curr. Biol.">
        <title>Genome architecture and evolution of a unichromosomal asexual nematode.</title>
        <authorList>
            <person name="Fradin H."/>
            <person name="Zegar C."/>
            <person name="Gutwein M."/>
            <person name="Lucas J."/>
            <person name="Kovtun M."/>
            <person name="Corcoran D."/>
            <person name="Baugh L.R."/>
            <person name="Kiontke K."/>
            <person name="Gunsalus K."/>
            <person name="Fitch D.H."/>
            <person name="Piano F."/>
        </authorList>
    </citation>
    <scope>NUCLEOTIDE SEQUENCE [LARGE SCALE GENOMIC DNA]</scope>
    <source>
        <strain evidence="2">PF1309</strain>
    </source>
</reference>
<dbReference type="Proteomes" id="UP000218231">
    <property type="component" value="Unassembled WGS sequence"/>
</dbReference>
<sequence length="358" mass="40339">MRAVSCGNAPFDRLRANGGGVNGQRLQKRPPARHWNRRARDIARFIARQQHIGGRQLRRLRSAAQRRVLAERLHRFRRHRRRDQRRPHRPRRDGIYADLPLREHLPQAGCEIVDRALRRRIGEQLLVRVLRVDRRRVDDRRTFAHVRDRGLRQIEHGMDVGREGQLPFLVADILQRLEAALVRGVVDQHVDPAERLHRLGDHGAALIGLRQVARDQYRLPPLRLDQRLGRLGIVMFVEIGDQHVGALARKGQGDRAADAAVAAGDDRLLAGKAPGALVARFAMVGARVHVLGTAGDRLLLFGIGRGGVIGHGALLRSGQPIARALVPAHQPGSMKSPRTRQRHRHRHRRGAALTPRPV</sequence>
<proteinExistence type="predicted"/>
<dbReference type="AlphaFoldDB" id="A0A2A2KJS7"/>
<accession>A0A2A2KJS7</accession>
<organism evidence="2 3">
    <name type="scientific">Diploscapter pachys</name>
    <dbReference type="NCBI Taxonomy" id="2018661"/>
    <lineage>
        <taxon>Eukaryota</taxon>
        <taxon>Metazoa</taxon>
        <taxon>Ecdysozoa</taxon>
        <taxon>Nematoda</taxon>
        <taxon>Chromadorea</taxon>
        <taxon>Rhabditida</taxon>
        <taxon>Rhabditina</taxon>
        <taxon>Rhabditomorpha</taxon>
        <taxon>Rhabditoidea</taxon>
        <taxon>Rhabditidae</taxon>
        <taxon>Diploscapter</taxon>
    </lineage>
</organism>
<name>A0A2A2KJS7_9BILA</name>
<protein>
    <submittedName>
        <fullName evidence="2">Uncharacterized protein</fullName>
    </submittedName>
</protein>
<comment type="caution">
    <text evidence="2">The sequence shown here is derived from an EMBL/GenBank/DDBJ whole genome shotgun (WGS) entry which is preliminary data.</text>
</comment>
<evidence type="ECO:0000313" key="2">
    <source>
        <dbReference type="EMBL" id="PAV74130.1"/>
    </source>
</evidence>
<evidence type="ECO:0000313" key="3">
    <source>
        <dbReference type="Proteomes" id="UP000218231"/>
    </source>
</evidence>
<feature type="region of interest" description="Disordered" evidence="1">
    <location>
        <begin position="328"/>
        <end position="358"/>
    </location>
</feature>